<organism evidence="1 2">
    <name type="scientific">Rubroshorea leprosula</name>
    <dbReference type="NCBI Taxonomy" id="152421"/>
    <lineage>
        <taxon>Eukaryota</taxon>
        <taxon>Viridiplantae</taxon>
        <taxon>Streptophyta</taxon>
        <taxon>Embryophyta</taxon>
        <taxon>Tracheophyta</taxon>
        <taxon>Spermatophyta</taxon>
        <taxon>Magnoliopsida</taxon>
        <taxon>eudicotyledons</taxon>
        <taxon>Gunneridae</taxon>
        <taxon>Pentapetalae</taxon>
        <taxon>rosids</taxon>
        <taxon>malvids</taxon>
        <taxon>Malvales</taxon>
        <taxon>Dipterocarpaceae</taxon>
        <taxon>Rubroshorea</taxon>
    </lineage>
</organism>
<keyword evidence="2" id="KW-1185">Reference proteome</keyword>
<dbReference type="EMBL" id="BPVZ01000009">
    <property type="protein sequence ID" value="GKU96068.1"/>
    <property type="molecule type" value="Genomic_DNA"/>
</dbReference>
<dbReference type="AlphaFoldDB" id="A0AAV5I4M5"/>
<name>A0AAV5I4M5_9ROSI</name>
<evidence type="ECO:0000313" key="1">
    <source>
        <dbReference type="EMBL" id="GKU96068.1"/>
    </source>
</evidence>
<sequence>MGRVADYADLLSPHAWHHTHPHQLLSSLQVGEPSLGSSRNAFVGFCEPSCWVSGTQIWIPRCLVCGTQIWVPRRTRFLGSRRTRFLGSRNPDLGSAKNPVVGFCEPSFWVPCLLGSRNIAGFAEPGFWVPCLLGSRNPISATLRH</sequence>
<comment type="caution">
    <text evidence="1">The sequence shown here is derived from an EMBL/GenBank/DDBJ whole genome shotgun (WGS) entry which is preliminary data.</text>
</comment>
<reference evidence="1 2" key="1">
    <citation type="journal article" date="2021" name="Commun. Biol.">
        <title>The genome of Shorea leprosula (Dipterocarpaceae) highlights the ecological relevance of drought in aseasonal tropical rainforests.</title>
        <authorList>
            <person name="Ng K.K.S."/>
            <person name="Kobayashi M.J."/>
            <person name="Fawcett J.A."/>
            <person name="Hatakeyama M."/>
            <person name="Paape T."/>
            <person name="Ng C.H."/>
            <person name="Ang C.C."/>
            <person name="Tnah L.H."/>
            <person name="Lee C.T."/>
            <person name="Nishiyama T."/>
            <person name="Sese J."/>
            <person name="O'Brien M.J."/>
            <person name="Copetti D."/>
            <person name="Mohd Noor M.I."/>
            <person name="Ong R.C."/>
            <person name="Putra M."/>
            <person name="Sireger I.Z."/>
            <person name="Indrioko S."/>
            <person name="Kosugi Y."/>
            <person name="Izuno A."/>
            <person name="Isagi Y."/>
            <person name="Lee S.L."/>
            <person name="Shimizu K.K."/>
        </authorList>
    </citation>
    <scope>NUCLEOTIDE SEQUENCE [LARGE SCALE GENOMIC DNA]</scope>
    <source>
        <strain evidence="1">214</strain>
    </source>
</reference>
<protein>
    <submittedName>
        <fullName evidence="1">Uncharacterized protein</fullName>
    </submittedName>
</protein>
<gene>
    <name evidence="1" type="ORF">SLEP1_g9348</name>
</gene>
<proteinExistence type="predicted"/>
<evidence type="ECO:0000313" key="2">
    <source>
        <dbReference type="Proteomes" id="UP001054252"/>
    </source>
</evidence>
<accession>A0AAV5I4M5</accession>
<dbReference type="Proteomes" id="UP001054252">
    <property type="component" value="Unassembled WGS sequence"/>
</dbReference>